<feature type="domain" description="Peptidase M16 C-terminal" evidence="7">
    <location>
        <begin position="225"/>
        <end position="399"/>
    </location>
</feature>
<comment type="cofactor">
    <cofactor evidence="1">
        <name>Zn(2+)</name>
        <dbReference type="ChEBI" id="CHEBI:29105"/>
    </cofactor>
</comment>
<dbReference type="RefSeq" id="WP_184075040.1">
    <property type="nucleotide sequence ID" value="NZ_BMJP01000001.1"/>
</dbReference>
<keyword evidence="5" id="KW-0732">Signal</keyword>
<dbReference type="Gene3D" id="3.30.830.10">
    <property type="entry name" value="Metalloenzyme, LuxS/M16 peptidase-like"/>
    <property type="match status" value="4"/>
</dbReference>
<keyword evidence="3" id="KW-0482">Metalloprotease</keyword>
<name>A0A7W9BPX4_9SPHN</name>
<feature type="signal peptide" evidence="5">
    <location>
        <begin position="1"/>
        <end position="21"/>
    </location>
</feature>
<accession>A0A7W9BPX4</accession>
<evidence type="ECO:0000256" key="4">
    <source>
        <dbReference type="RuleBase" id="RU004447"/>
    </source>
</evidence>
<feature type="domain" description="Peptidase M16 C-terminal" evidence="7">
    <location>
        <begin position="696"/>
        <end position="873"/>
    </location>
</feature>
<sequence>MKSLLACAVSIVALTAMPAAAQTPPTASPGVVMANWLGQASDIPVDPTWRLGTLPNGLRYAVRRSSQPAGTIAVRVRVGVGGLMEADNQQGWSHLLEHMVFRGTARYADGEGMKLWERLGATFGSDTNAATTLTSTTFQLDLPRADPASYATAMSVLADMMDTAKIDPALLATERQVVGAEAAQRLSPLARKLRDAQQPLFYAGTRAATRDVIGTARTLGQADASTLKAYYEAWYRPDNAVVVVAGDADPALLEAEVRRAFGGWKAEGEALAAPDWGAPVTPASPVVTLADAQLPDLLLLGFVAPHLDRTFDVARQQEQFAERVAIGILNQRFAAAAQRGAAFVNVSVQLVQQRRIADQVLVQIGAKSSQSHAALNQAYAVLNGVVANPPAQAEIDQQAAGLATWLQQRAASASTQTGPALANSMIAAVESADVVASPDYYAKLFAAQRPSLTPVAVQAVLKRLLAPAPRLFVAGPQPVPGGIAAMTQALAAAQKVAGGATELLRAVSLDQLILGGKPATVTGTTAIPSLNADIVRFSNGVELVFKHTEFDKDRVLVRVQVGRGLLGEPRGDLALWWTAPALTAAGVGPFSPDELARAAAGRQVGFVAQQGLDALILTGATNGADLGDMLKLVTGALQQPRFDAVSVARVRDATLANYASIFSQPVGVLQAFGGAALHGGDDRFLAIPPKETIASLSLPAFRQFWTERLGRGPLRIVVVGDVDRSAVVAAVAHSLGTLGGRRAAPAFAIDVQATPPATPVMLRHKGDPGQALVMRAFPTLGFLEQPATSAALDLTTAIVQARLTEGFRASEGSTYSPLAAHSQSSELPRFGVLVAGAQVQATRIDGFERSLDAVLADLAAKGPTADEFGRAQTTAISAAERNRENNGWWVGVLGRELSPDFVSSLAGSTDRLKGLTAASVQRVTARYLTVEHCFTIKVLPEVAH</sequence>
<dbReference type="InterPro" id="IPR050361">
    <property type="entry name" value="MPP/UQCRC_Complex"/>
</dbReference>
<dbReference type="PANTHER" id="PTHR11851">
    <property type="entry name" value="METALLOPROTEASE"/>
    <property type="match status" value="1"/>
</dbReference>
<feature type="chain" id="PRO_5030728455" evidence="5">
    <location>
        <begin position="22"/>
        <end position="944"/>
    </location>
</feature>
<dbReference type="GO" id="GO:0004222">
    <property type="term" value="F:metalloendopeptidase activity"/>
    <property type="evidence" value="ECO:0007669"/>
    <property type="project" value="InterPro"/>
</dbReference>
<feature type="domain" description="Peptidase M16 N-terminal" evidence="6">
    <location>
        <begin position="64"/>
        <end position="183"/>
    </location>
</feature>
<evidence type="ECO:0000256" key="5">
    <source>
        <dbReference type="SAM" id="SignalP"/>
    </source>
</evidence>
<keyword evidence="8" id="KW-0645">Protease</keyword>
<dbReference type="GO" id="GO:0046872">
    <property type="term" value="F:metal ion binding"/>
    <property type="evidence" value="ECO:0007669"/>
    <property type="project" value="InterPro"/>
</dbReference>
<dbReference type="AlphaFoldDB" id="A0A7W9BPX4"/>
<evidence type="ECO:0000259" key="6">
    <source>
        <dbReference type="Pfam" id="PF00675"/>
    </source>
</evidence>
<dbReference type="Proteomes" id="UP000546701">
    <property type="component" value="Unassembled WGS sequence"/>
</dbReference>
<dbReference type="Pfam" id="PF05193">
    <property type="entry name" value="Peptidase_M16_C"/>
    <property type="match status" value="2"/>
</dbReference>
<dbReference type="EMBL" id="JACIJR010000001">
    <property type="protein sequence ID" value="MBB5727948.1"/>
    <property type="molecule type" value="Genomic_DNA"/>
</dbReference>
<dbReference type="GO" id="GO:0006508">
    <property type="term" value="P:proteolysis"/>
    <property type="evidence" value="ECO:0007669"/>
    <property type="project" value="UniProtKB-KW"/>
</dbReference>
<keyword evidence="8" id="KW-0378">Hydrolase</keyword>
<dbReference type="Pfam" id="PF00675">
    <property type="entry name" value="Peptidase_M16"/>
    <property type="match status" value="1"/>
</dbReference>
<evidence type="ECO:0000313" key="8">
    <source>
        <dbReference type="EMBL" id="MBB5727948.1"/>
    </source>
</evidence>
<evidence type="ECO:0000256" key="1">
    <source>
        <dbReference type="ARBA" id="ARBA00001947"/>
    </source>
</evidence>
<dbReference type="SUPFAM" id="SSF63411">
    <property type="entry name" value="LuxS/MPP-like metallohydrolase"/>
    <property type="match status" value="3"/>
</dbReference>
<evidence type="ECO:0000256" key="2">
    <source>
        <dbReference type="ARBA" id="ARBA00007261"/>
    </source>
</evidence>
<evidence type="ECO:0000313" key="9">
    <source>
        <dbReference type="Proteomes" id="UP000546701"/>
    </source>
</evidence>
<dbReference type="InterPro" id="IPR007863">
    <property type="entry name" value="Peptidase_M16_C"/>
</dbReference>
<keyword evidence="9" id="KW-1185">Reference proteome</keyword>
<evidence type="ECO:0000256" key="3">
    <source>
        <dbReference type="ARBA" id="ARBA00023049"/>
    </source>
</evidence>
<comment type="caution">
    <text evidence="8">The sequence shown here is derived from an EMBL/GenBank/DDBJ whole genome shotgun (WGS) entry which is preliminary data.</text>
</comment>
<dbReference type="PANTHER" id="PTHR11851:SF49">
    <property type="entry name" value="MITOCHONDRIAL-PROCESSING PEPTIDASE SUBUNIT ALPHA"/>
    <property type="match status" value="1"/>
</dbReference>
<comment type="similarity">
    <text evidence="2 4">Belongs to the peptidase M16 family.</text>
</comment>
<dbReference type="InterPro" id="IPR001431">
    <property type="entry name" value="Pept_M16_Zn_BS"/>
</dbReference>
<dbReference type="EC" id="3.4.24.-" evidence="8"/>
<dbReference type="PROSITE" id="PS00143">
    <property type="entry name" value="INSULINASE"/>
    <property type="match status" value="1"/>
</dbReference>
<organism evidence="8 9">
    <name type="scientific">Sphingomonas prati</name>
    <dbReference type="NCBI Taxonomy" id="1843237"/>
    <lineage>
        <taxon>Bacteria</taxon>
        <taxon>Pseudomonadati</taxon>
        <taxon>Pseudomonadota</taxon>
        <taxon>Alphaproteobacteria</taxon>
        <taxon>Sphingomonadales</taxon>
        <taxon>Sphingomonadaceae</taxon>
        <taxon>Sphingomonas</taxon>
    </lineage>
</organism>
<dbReference type="InterPro" id="IPR011249">
    <property type="entry name" value="Metalloenz_LuxS/M16"/>
</dbReference>
<proteinExistence type="inferred from homology"/>
<gene>
    <name evidence="8" type="ORF">FHS99_000404</name>
</gene>
<evidence type="ECO:0000259" key="7">
    <source>
        <dbReference type="Pfam" id="PF05193"/>
    </source>
</evidence>
<reference evidence="8 9" key="1">
    <citation type="submission" date="2020-08" db="EMBL/GenBank/DDBJ databases">
        <title>Genomic Encyclopedia of Type Strains, Phase IV (KMG-IV): sequencing the most valuable type-strain genomes for metagenomic binning, comparative biology and taxonomic classification.</title>
        <authorList>
            <person name="Goeker M."/>
        </authorList>
    </citation>
    <scope>NUCLEOTIDE SEQUENCE [LARGE SCALE GENOMIC DNA]</scope>
    <source>
        <strain evidence="8 9">DSM 103336</strain>
    </source>
</reference>
<protein>
    <submittedName>
        <fullName evidence="8">Zinc protease</fullName>
        <ecNumber evidence="8">3.4.24.-</ecNumber>
    </submittedName>
</protein>
<dbReference type="InterPro" id="IPR011765">
    <property type="entry name" value="Pept_M16_N"/>
</dbReference>